<name>A0A081RLJ7_9ARCH</name>
<keyword evidence="2" id="KW-1185">Reference proteome</keyword>
<evidence type="ECO:0000313" key="1">
    <source>
        <dbReference type="EMBL" id="KEQ56070.1"/>
    </source>
</evidence>
<reference evidence="1 2" key="1">
    <citation type="submission" date="2014-06" db="EMBL/GenBank/DDBJ databases">
        <authorList>
            <person name="Ngugi D.K."/>
            <person name="Blom J."/>
            <person name="Alam I."/>
            <person name="Rashid M."/>
            <person name="Ba Alawi W."/>
            <person name="Zhang G."/>
            <person name="Hikmawan T."/>
            <person name="Guan Y."/>
            <person name="Antunes A."/>
            <person name="Siam R."/>
            <person name="ElDorry H."/>
            <person name="Bajic V."/>
            <person name="Stingl U."/>
        </authorList>
    </citation>
    <scope>NUCLEOTIDE SEQUENCE [LARGE SCALE GENOMIC DNA]</scope>
    <source>
        <strain evidence="1">SCGC AAA799-N04</strain>
    </source>
</reference>
<accession>A0A081RLJ7</accession>
<proteinExistence type="predicted"/>
<comment type="caution">
    <text evidence="1">The sequence shown here is derived from an EMBL/GenBank/DDBJ whole genome shotgun (WGS) entry which is preliminary data.</text>
</comment>
<dbReference type="EMBL" id="JOKN01000034">
    <property type="protein sequence ID" value="KEQ56070.1"/>
    <property type="molecule type" value="Genomic_DNA"/>
</dbReference>
<dbReference type="AlphaFoldDB" id="A0A081RLJ7"/>
<evidence type="ECO:0000313" key="2">
    <source>
        <dbReference type="Proteomes" id="UP000028059"/>
    </source>
</evidence>
<dbReference type="Proteomes" id="UP000028059">
    <property type="component" value="Unassembled WGS sequence"/>
</dbReference>
<sequence length="53" mass="6270">MSINTQMLWVVQCPKHGAVVEEYHFEALRKLEMHSKEICDFEHDFSLLFESEG</sequence>
<protein>
    <submittedName>
        <fullName evidence="1">Uncharacterized protein</fullName>
    </submittedName>
</protein>
<organism evidence="1 2">
    <name type="scientific">Marine Group I thaumarchaeote SCGC AAA799-N04</name>
    <dbReference type="NCBI Taxonomy" id="1502293"/>
    <lineage>
        <taxon>Archaea</taxon>
        <taxon>Nitrososphaerota</taxon>
        <taxon>Marine Group I</taxon>
    </lineage>
</organism>
<gene>
    <name evidence="1" type="ORF">AAA799N04_01502</name>
</gene>